<evidence type="ECO:0000313" key="1">
    <source>
        <dbReference type="EMBL" id="GIJ61829.1"/>
    </source>
</evidence>
<dbReference type="AlphaFoldDB" id="A0A8J3ZD77"/>
<name>A0A8J3ZD77_9ACTN</name>
<dbReference type="EMBL" id="BOPG01000071">
    <property type="protein sequence ID" value="GIJ61829.1"/>
    <property type="molecule type" value="Genomic_DNA"/>
</dbReference>
<sequence>MRTLTGTGAVFAAGLLLFAGDVGSAGRDAGAAPTAPSASAPAAYPRNLIPDGYTGRFRIGAMVLQDEHHGPQLCVAAFTSNPPQCGGLDIPNWSWDGLPSETAAATKWGSYVLIGTVDGTTFRLTEPARAATDDDRGLFRQRLWPGSSIPCPTPAGGWRPVDPARTTHEAFAAAYGMVNAQPDYAGSWLGRLTPPDGTNDPDKVVLVVRFTGDLARHEVEIRAAYGGAICVTAAERSMAELTRIQVDEASEPGTTSSVDPVTGILGIEVFVGTQARQRELDARYGPGVIVLTGLLIPID</sequence>
<proteinExistence type="predicted"/>
<evidence type="ECO:0000313" key="2">
    <source>
        <dbReference type="Proteomes" id="UP000612585"/>
    </source>
</evidence>
<reference evidence="1" key="1">
    <citation type="submission" date="2021-01" db="EMBL/GenBank/DDBJ databases">
        <title>Whole genome shotgun sequence of Virgisporangium aurantiacum NBRC 16421.</title>
        <authorList>
            <person name="Komaki H."/>
            <person name="Tamura T."/>
        </authorList>
    </citation>
    <scope>NUCLEOTIDE SEQUENCE</scope>
    <source>
        <strain evidence="1">NBRC 16421</strain>
    </source>
</reference>
<dbReference type="Proteomes" id="UP000612585">
    <property type="component" value="Unassembled WGS sequence"/>
</dbReference>
<gene>
    <name evidence="1" type="ORF">Vau01_093450</name>
</gene>
<comment type="caution">
    <text evidence="1">The sequence shown here is derived from an EMBL/GenBank/DDBJ whole genome shotgun (WGS) entry which is preliminary data.</text>
</comment>
<keyword evidence="2" id="KW-1185">Reference proteome</keyword>
<accession>A0A8J3ZD77</accession>
<protein>
    <submittedName>
        <fullName evidence="1">Uncharacterized protein</fullName>
    </submittedName>
</protein>
<organism evidence="1 2">
    <name type="scientific">Virgisporangium aurantiacum</name>
    <dbReference type="NCBI Taxonomy" id="175570"/>
    <lineage>
        <taxon>Bacteria</taxon>
        <taxon>Bacillati</taxon>
        <taxon>Actinomycetota</taxon>
        <taxon>Actinomycetes</taxon>
        <taxon>Micromonosporales</taxon>
        <taxon>Micromonosporaceae</taxon>
        <taxon>Virgisporangium</taxon>
    </lineage>
</organism>
<dbReference type="RefSeq" id="WP_204007034.1">
    <property type="nucleotide sequence ID" value="NZ_BOPG01000071.1"/>
</dbReference>